<protein>
    <submittedName>
        <fullName evidence="2">Uncharacterized protein</fullName>
    </submittedName>
</protein>
<evidence type="ECO:0000256" key="1">
    <source>
        <dbReference type="SAM" id="MobiDB-lite"/>
    </source>
</evidence>
<reference evidence="2 3" key="1">
    <citation type="submission" date="2022-12" db="EMBL/GenBank/DDBJ databases">
        <title>Chromosome-level genome of Tegillarca granosa.</title>
        <authorList>
            <person name="Kim J."/>
        </authorList>
    </citation>
    <scope>NUCLEOTIDE SEQUENCE [LARGE SCALE GENOMIC DNA]</scope>
    <source>
        <strain evidence="2">Teg-2019</strain>
        <tissue evidence="2">Adductor muscle</tissue>
    </source>
</reference>
<feature type="region of interest" description="Disordered" evidence="1">
    <location>
        <begin position="30"/>
        <end position="53"/>
    </location>
</feature>
<name>A0ABQ9EPY0_TEGGR</name>
<organism evidence="2 3">
    <name type="scientific">Tegillarca granosa</name>
    <name type="common">Malaysian cockle</name>
    <name type="synonym">Anadara granosa</name>
    <dbReference type="NCBI Taxonomy" id="220873"/>
    <lineage>
        <taxon>Eukaryota</taxon>
        <taxon>Metazoa</taxon>
        <taxon>Spiralia</taxon>
        <taxon>Lophotrochozoa</taxon>
        <taxon>Mollusca</taxon>
        <taxon>Bivalvia</taxon>
        <taxon>Autobranchia</taxon>
        <taxon>Pteriomorphia</taxon>
        <taxon>Arcoida</taxon>
        <taxon>Arcoidea</taxon>
        <taxon>Arcidae</taxon>
        <taxon>Tegillarca</taxon>
    </lineage>
</organism>
<sequence length="387" mass="43978">MSGEHNTNALPLCRKRSACFCSSASESARLDDASNKGEISESSSVEREDGPSFEVADGSSTFHLTENHLKSLGIELVFDSMLWPLHIIENVFGGPSYVLKYEEIEVKKLKEEIMSNPPNGWKNLKKYKSVSEIFESDLKTLECELTSLNNIKNKFIEGSTWLPPDIHQLTIPTQNLFLRYRFYTMREQFGRYLLYLAEIKQSGEIITEKMYQNLFNLFIGMFGLFGNLAPPAEKIKIKAKNIVSVPDMIISQAGKIIAVATVKKYFGSNHIEEIEPPVKTCKMNTEQDGRQTKNNLDKHSVGQIGGDMLVHLNSTASNKNTILGIMVQETYVTFTYLEREDVVGEDNEAENSFEQGNYVMKFSKSYNYLDPEEREELIEPLIFLNLI</sequence>
<evidence type="ECO:0000313" key="3">
    <source>
        <dbReference type="Proteomes" id="UP001217089"/>
    </source>
</evidence>
<evidence type="ECO:0000313" key="2">
    <source>
        <dbReference type="EMBL" id="KAJ8305620.1"/>
    </source>
</evidence>
<dbReference type="Proteomes" id="UP001217089">
    <property type="component" value="Unassembled WGS sequence"/>
</dbReference>
<feature type="compositionally biased region" description="Basic and acidic residues" evidence="1">
    <location>
        <begin position="30"/>
        <end position="50"/>
    </location>
</feature>
<accession>A0ABQ9EPY0</accession>
<dbReference type="EMBL" id="JARBDR010000813">
    <property type="protein sequence ID" value="KAJ8305620.1"/>
    <property type="molecule type" value="Genomic_DNA"/>
</dbReference>
<keyword evidence="3" id="KW-1185">Reference proteome</keyword>
<gene>
    <name evidence="2" type="ORF">KUTeg_016165</name>
</gene>
<comment type="caution">
    <text evidence="2">The sequence shown here is derived from an EMBL/GenBank/DDBJ whole genome shotgun (WGS) entry which is preliminary data.</text>
</comment>
<proteinExistence type="predicted"/>